<evidence type="ECO:0000313" key="3">
    <source>
        <dbReference type="EMBL" id="UTW04145.1"/>
    </source>
</evidence>
<dbReference type="SUPFAM" id="SSF51905">
    <property type="entry name" value="FAD/NAD(P)-binding domain"/>
    <property type="match status" value="2"/>
</dbReference>
<dbReference type="Pfam" id="PF13738">
    <property type="entry name" value="Pyr_redox_3"/>
    <property type="match status" value="1"/>
</dbReference>
<dbReference type="PANTHER" id="PTHR43539:SF78">
    <property type="entry name" value="FLAVIN-CONTAINING MONOOXYGENASE"/>
    <property type="match status" value="1"/>
</dbReference>
<dbReference type="Gene3D" id="3.50.50.60">
    <property type="entry name" value="FAD/NAD(P)-binding domain"/>
    <property type="match status" value="1"/>
</dbReference>
<keyword evidence="4" id="KW-1185">Reference proteome</keyword>
<gene>
    <name evidence="3" type="ORF">KDX31_03770</name>
</gene>
<proteinExistence type="predicted"/>
<evidence type="ECO:0000313" key="4">
    <source>
        <dbReference type="Proteomes" id="UP001059950"/>
    </source>
</evidence>
<feature type="region of interest" description="Disordered" evidence="2">
    <location>
        <begin position="378"/>
        <end position="402"/>
    </location>
</feature>
<evidence type="ECO:0000256" key="2">
    <source>
        <dbReference type="SAM" id="MobiDB-lite"/>
    </source>
</evidence>
<dbReference type="InterPro" id="IPR036188">
    <property type="entry name" value="FAD/NAD-bd_sf"/>
</dbReference>
<dbReference type="PRINTS" id="PR00469">
    <property type="entry name" value="PNDRDTASEII"/>
</dbReference>
<protein>
    <submittedName>
        <fullName evidence="3">NAD(P)/FAD-dependent oxidoreductase</fullName>
    </submittedName>
</protein>
<reference evidence="3" key="1">
    <citation type="submission" date="2021-04" db="EMBL/GenBank/DDBJ databases">
        <title>Oceanospirillales bacteria with DddD are important DMSP degraders in coastal seawater.</title>
        <authorList>
            <person name="Liu J."/>
        </authorList>
    </citation>
    <scope>NUCLEOTIDE SEQUENCE</scope>
    <source>
        <strain evidence="3">GY6</strain>
    </source>
</reference>
<keyword evidence="1" id="KW-0560">Oxidoreductase</keyword>
<name>A0ABY5GYH8_9GAMM</name>
<dbReference type="PANTHER" id="PTHR43539">
    <property type="entry name" value="FLAVIN-BINDING MONOOXYGENASE-LIKE PROTEIN (AFU_ORTHOLOGUE AFUA_4G09220)"/>
    <property type="match status" value="1"/>
</dbReference>
<dbReference type="Proteomes" id="UP001059950">
    <property type="component" value="Chromosome"/>
</dbReference>
<evidence type="ECO:0000256" key="1">
    <source>
        <dbReference type="ARBA" id="ARBA00023002"/>
    </source>
</evidence>
<dbReference type="EMBL" id="CP073344">
    <property type="protein sequence ID" value="UTW04145.1"/>
    <property type="molecule type" value="Genomic_DNA"/>
</dbReference>
<accession>A0ABY5GYH8</accession>
<organism evidence="3 4">
    <name type="scientific">Amphritea atlantica</name>
    <dbReference type="NCBI Taxonomy" id="355243"/>
    <lineage>
        <taxon>Bacteria</taxon>
        <taxon>Pseudomonadati</taxon>
        <taxon>Pseudomonadota</taxon>
        <taxon>Gammaproteobacteria</taxon>
        <taxon>Oceanospirillales</taxon>
        <taxon>Oceanospirillaceae</taxon>
        <taxon>Amphritea</taxon>
    </lineage>
</organism>
<sequence length="402" mass="43732">MSQPTFHNVIIIGAGLSGLTTAHALKAKGIKATIIDAASQIAEPWRARHPQLKLNIYRKFASLPGLPMDKRHGDFVPRDAVVGHLETFARQLNLPIQFETEVQQISRQGEHWRVDTNKGSLESNHIVVATGREKIPYIPDWPERDTYSGEILHAAALGDIARYAERDILVVGAGNSGTDVLNHLSRIPTGKVWVSLRHGPTIMPTRLFGFPMHRLAKLFTLLPLPVLDAALALTQRLVYGKLSRYGLHSHPDGGGTRLNVDGISPALDDGFVAALKRGQMQIVSETMAFNTDAVQLGDGSIIKPEIIICATGYRSGLEGWFAGMGVLNRDGRPKCSAGEFDPSHPGLWFCGYKTTLTGYFDAATVAAKRIADGIASRHSSYKRGSTHSRQDPSSSAPNPEPS</sequence>
<feature type="compositionally biased region" description="Polar residues" evidence="2">
    <location>
        <begin position="391"/>
        <end position="402"/>
    </location>
</feature>
<dbReference type="InterPro" id="IPR050982">
    <property type="entry name" value="Auxin_biosynth/cation_transpt"/>
</dbReference>